<keyword evidence="3" id="KW-0964">Secreted</keyword>
<dbReference type="EMBL" id="JN392857">
    <property type="protein sequence ID" value="AEK94816.1"/>
    <property type="molecule type" value="mRNA"/>
</dbReference>
<reference evidence="12" key="9">
    <citation type="submission" date="2018-04" db="UniProtKB">
        <authorList>
            <consortium name="Ensembl"/>
        </authorList>
    </citation>
    <scope>IDENTIFICATION</scope>
    <source>
        <strain evidence="12">Tuebingen</strain>
    </source>
</reference>
<reference evidence="14" key="11">
    <citation type="journal article" date="2021" name="Gen. Comp. Endocrinol.">
        <title>Knockout of tac3 genes in zebrafish shows no impairment of reproduction.</title>
        <authorList>
            <person name="Li Y."/>
            <person name="Zhao T."/>
            <person name="Liu Y."/>
            <person name="Lin H."/>
            <person name="Li S."/>
            <person name="Zhang Y."/>
        </authorList>
    </citation>
    <scope>NUCLEOTIDE SEQUENCE</scope>
    <source>
        <strain evidence="14">Tuebingen</strain>
    </source>
</reference>
<comment type="function">
    <text evidence="8">Tachykinins are active peptides which excite neurons, evoke behavioral responses, are potent vasodilators and secretagogues, and contract (directly or indirectly) many smooth muscles. Is a critical central regulator of gonadal function.</text>
</comment>
<dbReference type="KEGG" id="dre:569642"/>
<dbReference type="Proteomes" id="UP000000437">
    <property type="component" value="Chromosome 6"/>
</dbReference>
<evidence type="ECO:0000313" key="13">
    <source>
        <dbReference type="Proteomes" id="UP000000437"/>
    </source>
</evidence>
<dbReference type="EMBL" id="BX323816">
    <property type="status" value="NOT_ANNOTATED_CDS"/>
    <property type="molecule type" value="Genomic_DNA"/>
</dbReference>
<reference evidence="14" key="7">
    <citation type="journal article" date="2014" name="Gen. Comp. Endocrinol.">
        <title>Neurokinin B and reproductive functions: 'KNDy neuron' model in mammals and the emerging story in fish.</title>
        <authorList>
            <person name="Hu G."/>
            <person name="Lin C."/>
            <person name="He M."/>
            <person name="Wong A.O."/>
        </authorList>
    </citation>
    <scope>NUCLEOTIDE SEQUENCE</scope>
    <source>
        <strain evidence="14">Tuebingen</strain>
    </source>
</reference>
<comment type="similarity">
    <text evidence="2">Belongs to the tachykinin family.</text>
</comment>
<reference evidence="10 14" key="4">
    <citation type="journal article" date="2012" name="Proc. Natl. Acad. Sci. U.S.A.">
        <title>Neurokinin Bs and neurokinin B receptors in zebrafish-potential role in controlling fish reproduction.</title>
        <authorList>
            <person name="Biran J."/>
            <person name="Palevitch O."/>
            <person name="Ben-Dor S."/>
            <person name="Levavi-Sivan B."/>
        </authorList>
    </citation>
    <scope>NUCLEOTIDE SEQUENCE</scope>
    <source>
        <strain evidence="14">Tuebingen</strain>
    </source>
</reference>
<reference evidence="14" key="2">
    <citation type="journal article" date="2012" name="J. Comp. Neurol.">
        <title>Cloning and expression of tachykinins and their association with kisspeptins in the brains of zebrafish.</title>
        <authorList>
            <person name="Ogawa S."/>
            <person name="Ramadasan P.N."/>
            <person name="Goschorska M."/>
            <person name="Anantharajah A."/>
            <person name="Ng K.W."/>
            <person name="Parhar I.S."/>
        </authorList>
    </citation>
    <scope>NUCLEOTIDE SEQUENCE</scope>
    <source>
        <strain evidence="14">Tuebingen</strain>
    </source>
</reference>
<keyword evidence="13" id="KW-1185">Reference proteome</keyword>
<reference evidence="14" key="13">
    <citation type="submission" date="2025-04" db="UniProtKB">
        <authorList>
            <consortium name="RefSeq"/>
        </authorList>
    </citation>
    <scope>IDENTIFICATION</scope>
    <source>
        <strain evidence="14">Tuebingen</strain>
    </source>
</reference>
<dbReference type="GeneID" id="569642"/>
<feature type="chain" id="PRO_5035035316" evidence="9 14">
    <location>
        <begin position="26"/>
        <end position="115"/>
    </location>
</feature>
<proteinExistence type="evidence at transcript level"/>
<dbReference type="GO" id="GO:0007217">
    <property type="term" value="P:tachykinin receptor signaling pathway"/>
    <property type="evidence" value="ECO:0007669"/>
    <property type="project" value="InterPro"/>
</dbReference>
<dbReference type="Ensembl" id="ENSDART00000179743.1">
    <property type="protein sequence ID" value="ENSDARP00000153708.1"/>
    <property type="gene ID" value="ENSDARG00000111956.1"/>
</dbReference>
<protein>
    <submittedName>
        <fullName evidence="11">Preprotachykinin 2b</fullName>
    </submittedName>
    <submittedName>
        <fullName evidence="10">Tachykinin 3b</fullName>
    </submittedName>
    <submittedName>
        <fullName evidence="12">Tachykinin precursor 3b</fullName>
    </submittedName>
    <submittedName>
        <fullName evidence="14">Tachykinin-3b precursor</fullName>
    </submittedName>
</protein>
<reference evidence="14" key="12">
    <citation type="journal article" date="2021" name="Mol. Cell. Endocrinol.">
        <title>The X-linked acrogigantism-associated gene gpr101 is a regulator of early embryonic development and growth in zebrafish.</title>
        <authorList>
            <person name="Trivellin G."/>
            <person name="Tirosh A."/>
            <person name="Hernandez-Ramirez L.C."/>
            <person name="Gupta T."/>
            <person name="Tsai-Morris C.H."/>
            <person name="Faucz F.R."/>
            <person name="Burgess H.A."/>
            <person name="Feldman B."/>
            <person name="Stratakis C.A."/>
        </authorList>
    </citation>
    <scope>NUCLEOTIDE SEQUENCE</scope>
    <source>
        <strain evidence="14">Tuebingen</strain>
    </source>
</reference>
<reference evidence="11" key="1">
    <citation type="submission" date="2011-08" db="EMBL/GenBank/DDBJ databases">
        <title>Tachykinins in zebrafish.</title>
        <authorList>
            <person name="Ogawa S."/>
            <person name="Parhar I.S."/>
        </authorList>
    </citation>
    <scope>NUCLEOTIDE SEQUENCE</scope>
    <source>
        <tissue evidence="11">Brain</tissue>
    </source>
</reference>
<dbReference type="PANTHER" id="PTHR15536">
    <property type="entry name" value="TACHYKININ-3"/>
    <property type="match status" value="1"/>
</dbReference>
<evidence type="ECO:0000313" key="12">
    <source>
        <dbReference type="Ensembl" id="ENSDARP00000153708"/>
    </source>
</evidence>
<organism evidence="10">
    <name type="scientific">Danio rerio</name>
    <name type="common">Zebrafish</name>
    <name type="synonym">Brachydanio rerio</name>
    <dbReference type="NCBI Taxonomy" id="7955"/>
    <lineage>
        <taxon>Eukaryota</taxon>
        <taxon>Metazoa</taxon>
        <taxon>Chordata</taxon>
        <taxon>Craniata</taxon>
        <taxon>Vertebrata</taxon>
        <taxon>Euteleostomi</taxon>
        <taxon>Actinopterygii</taxon>
        <taxon>Neopterygii</taxon>
        <taxon>Teleostei</taxon>
        <taxon>Ostariophysi</taxon>
        <taxon>Cypriniformes</taxon>
        <taxon>Danionidae</taxon>
        <taxon>Danioninae</taxon>
        <taxon>Danio</taxon>
    </lineage>
</organism>
<dbReference type="CTD" id="569642"/>
<dbReference type="EMBL" id="JN571713">
    <property type="protein sequence ID" value="AEX32826.1"/>
    <property type="molecule type" value="mRNA"/>
</dbReference>
<dbReference type="InterPro" id="IPR013055">
    <property type="entry name" value="Tachy_Neuro_lke_CS"/>
</dbReference>
<evidence type="ECO:0000313" key="15">
    <source>
        <dbReference type="ZFIN" id="ZDB-GENE-120716-1"/>
    </source>
</evidence>
<keyword evidence="7" id="KW-0527">Neuropeptide</keyword>
<keyword evidence="6" id="KW-0027">Amidation</keyword>
<dbReference type="PROSITE" id="PS00267">
    <property type="entry name" value="TACHYKININ"/>
    <property type="match status" value="1"/>
</dbReference>
<dbReference type="PANTHER" id="PTHR15536:SF1">
    <property type="entry name" value="TACHYKININ-3"/>
    <property type="match status" value="1"/>
</dbReference>
<gene>
    <name evidence="12 14 15" type="primary">tac3b</name>
    <name evidence="11 14" type="synonym">tac2b</name>
</gene>
<dbReference type="AGR" id="ZFIN:ZDB-GENE-120716-1"/>
<evidence type="ECO:0000313" key="14">
    <source>
        <dbReference type="RefSeq" id="NP_001243319.1"/>
    </source>
</evidence>
<dbReference type="OrthoDB" id="9397481at2759"/>
<evidence type="ECO:0000256" key="8">
    <source>
        <dbReference type="ARBA" id="ARBA00045164"/>
    </source>
</evidence>
<evidence type="ECO:0000256" key="9">
    <source>
        <dbReference type="SAM" id="SignalP"/>
    </source>
</evidence>
<dbReference type="RefSeq" id="NP_001243319.1">
    <property type="nucleotide sequence ID" value="NM_001256390.2"/>
</dbReference>
<sequence length="115" mass="13280">MSCGWLLALLVHVLLLLACPRLSRSALDYSFTDNSDAQPERYDKRYDDIDYDSFVGLMGRRSTGINREAHLPFRPNMNDIFVGLLGRRNTLSSMRKERRGNIFFKDGRLRFCCGV</sequence>
<evidence type="ECO:0000256" key="4">
    <source>
        <dbReference type="ARBA" id="ARBA00022685"/>
    </source>
</evidence>
<keyword evidence="5 9" id="KW-0732">Signal</keyword>
<reference evidence="14" key="6">
    <citation type="journal article" date="2013" name="Neuroscience">
        <title>Substance P mRNA expression during zebrafish development: influence of mu opioid receptor and cocaine.</title>
        <authorList>
            <person name="Lopez-Bellido R."/>
            <person name="Barreto-Valer K."/>
            <person name="Rodriguez R.E."/>
        </authorList>
    </citation>
    <scope>NUCLEOTIDE SEQUENCE</scope>
    <source>
        <strain evidence="14">Tuebingen</strain>
    </source>
</reference>
<reference evidence="14" key="10">
    <citation type="journal article" date="2019" name="Gen. Comp. Endocrinol.">
        <title>Effects of fasting on the central expression of appetite-regulating and reproductive hormones in wild-type and Casper zebrafish (Danio rerio).</title>
        <authorList>
            <person name="London S."/>
            <person name="Volkoff H."/>
        </authorList>
    </citation>
    <scope>NUCLEOTIDE SEQUENCE</scope>
    <source>
        <strain evidence="14">Tuebingen</strain>
    </source>
</reference>
<evidence type="ECO:0000256" key="6">
    <source>
        <dbReference type="ARBA" id="ARBA00022815"/>
    </source>
</evidence>
<evidence type="ECO:0000313" key="11">
    <source>
        <dbReference type="EMBL" id="AEX32826.1"/>
    </source>
</evidence>
<evidence type="ECO:0000256" key="3">
    <source>
        <dbReference type="ARBA" id="ARBA00022525"/>
    </source>
</evidence>
<reference evidence="14" key="3">
    <citation type="journal article" date="2012" name="Mol. Cell. Endocrinol.">
        <title>The evolution of tachykinin/tachykinin receptor (TAC/TACR) in vertebrates and molecular identification of the TAC3/TACR3 system in zebrafish (Danio rerio).</title>
        <authorList>
            <person name="Zhou W."/>
            <person name="Li S."/>
            <person name="Liu Y."/>
            <person name="Qi X."/>
            <person name="Chen H."/>
            <person name="Cheng C.H."/>
            <person name="Liu X."/>
            <person name="Zhang Y."/>
            <person name="Lin H."/>
        </authorList>
    </citation>
    <scope>NUCLEOTIDE SEQUENCE</scope>
    <source>
        <strain evidence="14">Tuebingen</strain>
    </source>
</reference>
<dbReference type="ZFIN" id="ZDB-GENE-120716-1">
    <property type="gene designation" value="tac3b"/>
</dbReference>
<evidence type="ECO:0000313" key="10">
    <source>
        <dbReference type="EMBL" id="AEK94816.1"/>
    </source>
</evidence>
<evidence type="ECO:0000256" key="2">
    <source>
        <dbReference type="ARBA" id="ARBA00007518"/>
    </source>
</evidence>
<reference evidence="12 13" key="5">
    <citation type="journal article" date="2013" name="Nature">
        <title>The zebrafish reference genome sequence and its relationship to the human genome.</title>
        <authorList>
            <consortium name="Genome Reference Consortium Zebrafish"/>
            <person name="Howe K."/>
            <person name="Clark M.D."/>
            <person name="Torroja C.F."/>
            <person name="Torrance J."/>
            <person name="Berthelot C."/>
            <person name="Muffato M."/>
            <person name="Collins J.E."/>
            <person name="Humphray S."/>
            <person name="McLaren K."/>
            <person name="Matthews L."/>
            <person name="McLaren S."/>
            <person name="Sealy I."/>
            <person name="Caccamo M."/>
            <person name="Churcher C."/>
            <person name="Scott C."/>
            <person name="Barrett J.C."/>
            <person name="Koch R."/>
            <person name="Rauch G.J."/>
            <person name="White S."/>
            <person name="Chow W."/>
            <person name="Kilian B."/>
            <person name="Quintais L.T."/>
            <person name="Guerra-Assuncao J.A."/>
            <person name="Zhou Y."/>
            <person name="Gu Y."/>
            <person name="Yen J."/>
            <person name="Vogel J.H."/>
            <person name="Eyre T."/>
            <person name="Redmond S."/>
            <person name="Banerjee R."/>
            <person name="Chi J."/>
            <person name="Fu B."/>
            <person name="Langley E."/>
            <person name="Maguire S.F."/>
            <person name="Laird G.K."/>
            <person name="Lloyd D."/>
            <person name="Kenyon E."/>
            <person name="Donaldson S."/>
            <person name="Sehra H."/>
            <person name="Almeida-King J."/>
            <person name="Loveland J."/>
            <person name="Trevanion S."/>
            <person name="Jones M."/>
            <person name="Quail M."/>
            <person name="Willey D."/>
            <person name="Hunt A."/>
            <person name="Burton J."/>
            <person name="Sims S."/>
            <person name="McLay K."/>
            <person name="Plumb B."/>
            <person name="Davis J."/>
            <person name="Clee C."/>
            <person name="Oliver K."/>
            <person name="Clark R."/>
            <person name="Riddle C."/>
            <person name="Elliot D."/>
            <person name="Eliott D."/>
            <person name="Threadgold G."/>
            <person name="Harden G."/>
            <person name="Ware D."/>
            <person name="Begum S."/>
            <person name="Mortimore B."/>
            <person name="Mortimer B."/>
            <person name="Kerry G."/>
            <person name="Heath P."/>
            <person name="Phillimore B."/>
            <person name="Tracey A."/>
            <person name="Corby N."/>
            <person name="Dunn M."/>
            <person name="Johnson C."/>
            <person name="Wood J."/>
            <person name="Clark S."/>
            <person name="Pelan S."/>
            <person name="Griffiths G."/>
            <person name="Smith M."/>
            <person name="Glithero R."/>
            <person name="Howden P."/>
            <person name="Barker N."/>
            <person name="Lloyd C."/>
            <person name="Stevens C."/>
            <person name="Harley J."/>
            <person name="Holt K."/>
            <person name="Panagiotidis G."/>
            <person name="Lovell J."/>
            <person name="Beasley H."/>
            <person name="Henderson C."/>
            <person name="Gordon D."/>
            <person name="Auger K."/>
            <person name="Wright D."/>
            <person name="Collins J."/>
            <person name="Raisen C."/>
            <person name="Dyer L."/>
            <person name="Leung K."/>
            <person name="Robertson L."/>
            <person name="Ambridge K."/>
            <person name="Leongamornlert D."/>
            <person name="McGuire S."/>
            <person name="Gilderthorp R."/>
            <person name="Griffiths C."/>
            <person name="Manthravadi D."/>
            <person name="Nichol S."/>
            <person name="Barker G."/>
            <person name="Whitehead S."/>
            <person name="Kay M."/>
            <person name="Brown J."/>
            <person name="Murnane C."/>
            <person name="Gray E."/>
            <person name="Humphries M."/>
            <person name="Sycamore N."/>
            <person name="Barker D."/>
            <person name="Saunders D."/>
            <person name="Wallis J."/>
            <person name="Babbage A."/>
            <person name="Hammond S."/>
            <person name="Mashreghi-Mohammadi M."/>
            <person name="Barr L."/>
            <person name="Martin S."/>
            <person name="Wray P."/>
            <person name="Ellington A."/>
            <person name="Matthews N."/>
            <person name="Ellwood M."/>
            <person name="Woodmansey R."/>
            <person name="Clark G."/>
            <person name="Cooper J."/>
            <person name="Cooper J."/>
            <person name="Tromans A."/>
            <person name="Grafham D."/>
            <person name="Skuce C."/>
            <person name="Pandian R."/>
            <person name="Andrews R."/>
            <person name="Harrison E."/>
            <person name="Kimberley A."/>
            <person name="Garnett J."/>
            <person name="Fosker N."/>
            <person name="Hall R."/>
            <person name="Garner P."/>
            <person name="Kelly D."/>
            <person name="Bird C."/>
            <person name="Palmer S."/>
            <person name="Gehring I."/>
            <person name="Berger A."/>
            <person name="Dooley C.M."/>
            <person name="Ersan-Urun Z."/>
            <person name="Eser C."/>
            <person name="Geiger H."/>
            <person name="Geisler M."/>
            <person name="Karotki L."/>
            <person name="Kirn A."/>
            <person name="Konantz J."/>
            <person name="Konantz M."/>
            <person name="Oberlander M."/>
            <person name="Rudolph-Geiger S."/>
            <person name="Teucke M."/>
            <person name="Lanz C."/>
            <person name="Raddatz G."/>
            <person name="Osoegawa K."/>
            <person name="Zhu B."/>
            <person name="Rapp A."/>
            <person name="Widaa S."/>
            <person name="Langford C."/>
            <person name="Yang F."/>
            <person name="Schuster S.C."/>
            <person name="Carter N.P."/>
            <person name="Harrow J."/>
            <person name="Ning Z."/>
            <person name="Herrero J."/>
            <person name="Searle S.M."/>
            <person name="Enright A."/>
            <person name="Geisler R."/>
            <person name="Plasterk R.H."/>
            <person name="Lee C."/>
            <person name="Westerfield M."/>
            <person name="de Jong P.J."/>
            <person name="Zon L.I."/>
            <person name="Postlethwait J.H."/>
            <person name="Nusslein-Volhard C."/>
            <person name="Hubbard T.J."/>
            <person name="Roest Crollius H."/>
            <person name="Rogers J."/>
            <person name="Stemple D.L."/>
        </authorList>
    </citation>
    <scope>NUCLEOTIDE SEQUENCE [LARGE SCALE GENOMIC DNA]</scope>
    <source>
        <strain evidence="12">Tuebingen</strain>
    </source>
</reference>
<dbReference type="Bgee" id="ENSDARG00000111956">
    <property type="expression patterns" value="Expressed in central caudal thalamic nucleus and 4 other cell types or tissues"/>
</dbReference>
<accession>I3P5J5</accession>
<reference evidence="14" key="8">
    <citation type="journal article" date="2016" name="Endocrinology">
        <title>Neurokinin B Exerts Direct Effects on the Ovary to Stimulate Estradiol Production.</title>
        <authorList>
            <person name="Qi X."/>
            <person name="Salem M."/>
            <person name="Zhou W."/>
            <person name="Sato-Shimizu M."/>
            <person name="Ye G."/>
            <person name="Smitz J."/>
            <person name="Peng C."/>
        </authorList>
    </citation>
    <scope>NUCLEOTIDE SEQUENCE</scope>
    <source>
        <strain evidence="14">Tuebingen</strain>
    </source>
</reference>
<dbReference type="GO" id="GO:0007218">
    <property type="term" value="P:neuropeptide signaling pathway"/>
    <property type="evidence" value="ECO:0007669"/>
    <property type="project" value="UniProtKB-KW"/>
</dbReference>
<accession>H2D7E9</accession>
<name>H2D7E9_DANRE</name>
<keyword evidence="4" id="KW-0165">Cleavage on pair of basic residues</keyword>
<dbReference type="GO" id="GO:0005576">
    <property type="term" value="C:extracellular region"/>
    <property type="evidence" value="ECO:0007669"/>
    <property type="project" value="UniProtKB-SubCell"/>
</dbReference>
<dbReference type="AlphaFoldDB" id="H2D7E9"/>
<feature type="signal peptide" evidence="9">
    <location>
        <begin position="1"/>
        <end position="25"/>
    </location>
</feature>
<evidence type="ECO:0000256" key="1">
    <source>
        <dbReference type="ARBA" id="ARBA00004613"/>
    </source>
</evidence>
<comment type="subcellular location">
    <subcellularLocation>
        <location evidence="1">Secreted</location>
    </subcellularLocation>
</comment>
<evidence type="ECO:0000256" key="5">
    <source>
        <dbReference type="ARBA" id="ARBA00022729"/>
    </source>
</evidence>
<dbReference type="InterPro" id="IPR003635">
    <property type="entry name" value="Neurokinin-B/TAC3"/>
</dbReference>
<evidence type="ECO:0000256" key="7">
    <source>
        <dbReference type="ARBA" id="ARBA00023320"/>
    </source>
</evidence>